<dbReference type="InterPro" id="IPR009959">
    <property type="entry name" value="Cyclase_SnoaL-like"/>
</dbReference>
<name>A0ABY1PPY7_9RHOB</name>
<evidence type="ECO:0000313" key="1">
    <source>
        <dbReference type="EMBL" id="SMP36404.1"/>
    </source>
</evidence>
<gene>
    <name evidence="1" type="ORF">SAMN06265373_1169</name>
</gene>
<dbReference type="Proteomes" id="UP001157961">
    <property type="component" value="Unassembled WGS sequence"/>
</dbReference>
<sequence>MTNSIETTDGALIAELHNLWNSGDLGKIPKIYSEDFVAHMPQGWEKNEFRGRAGVEEAVLRIRNAFLDWHEQVEDMVQAPGKVVTRYVSTGTHTGTFLGLAPTNRTVKIDEISIYHLENGLVKEQWCLTDDLSMAKQLGLI</sequence>
<dbReference type="PANTHER" id="PTHR38436:SF1">
    <property type="entry name" value="ESTER CYCLASE"/>
    <property type="match status" value="1"/>
</dbReference>
<dbReference type="EMBL" id="FXTY01000016">
    <property type="protein sequence ID" value="SMP36404.1"/>
    <property type="molecule type" value="Genomic_DNA"/>
</dbReference>
<reference evidence="1 2" key="1">
    <citation type="submission" date="2017-05" db="EMBL/GenBank/DDBJ databases">
        <authorList>
            <person name="Varghese N."/>
            <person name="Submissions S."/>
        </authorList>
    </citation>
    <scope>NUCLEOTIDE SEQUENCE [LARGE SCALE GENOMIC DNA]</scope>
    <source>
        <strain evidence="1 2">DSM 29734</strain>
    </source>
</reference>
<proteinExistence type="predicted"/>
<dbReference type="SUPFAM" id="SSF54427">
    <property type="entry name" value="NTF2-like"/>
    <property type="match status" value="1"/>
</dbReference>
<organism evidence="1 2">
    <name type="scientific">Shimia sagamensis</name>
    <dbReference type="NCBI Taxonomy" id="1566352"/>
    <lineage>
        <taxon>Bacteria</taxon>
        <taxon>Pseudomonadati</taxon>
        <taxon>Pseudomonadota</taxon>
        <taxon>Alphaproteobacteria</taxon>
        <taxon>Rhodobacterales</taxon>
        <taxon>Roseobacteraceae</taxon>
    </lineage>
</organism>
<evidence type="ECO:0000313" key="2">
    <source>
        <dbReference type="Proteomes" id="UP001157961"/>
    </source>
</evidence>
<dbReference type="PANTHER" id="PTHR38436">
    <property type="entry name" value="POLYKETIDE CYCLASE SNOAL-LIKE DOMAIN"/>
    <property type="match status" value="1"/>
</dbReference>
<accession>A0ABY1PPY7</accession>
<comment type="caution">
    <text evidence="1">The sequence shown here is derived from an EMBL/GenBank/DDBJ whole genome shotgun (WGS) entry which is preliminary data.</text>
</comment>
<dbReference type="Gene3D" id="3.10.450.50">
    <property type="match status" value="1"/>
</dbReference>
<keyword evidence="2" id="KW-1185">Reference proteome</keyword>
<dbReference type="Pfam" id="PF07366">
    <property type="entry name" value="SnoaL"/>
    <property type="match status" value="1"/>
</dbReference>
<protein>
    <recommendedName>
        <fullName evidence="3">Ester cyclase</fullName>
    </recommendedName>
</protein>
<evidence type="ECO:0008006" key="3">
    <source>
        <dbReference type="Google" id="ProtNLM"/>
    </source>
</evidence>
<dbReference type="RefSeq" id="WP_283428045.1">
    <property type="nucleotide sequence ID" value="NZ_FXTY01000016.1"/>
</dbReference>
<dbReference type="InterPro" id="IPR032710">
    <property type="entry name" value="NTF2-like_dom_sf"/>
</dbReference>